<proteinExistence type="predicted"/>
<name>A0ABQ1EE63_9CLOT</name>
<dbReference type="PANTHER" id="PTHR37812">
    <property type="entry name" value="MU-LIKE PROPHAGE FLUMU PROTEIN C"/>
    <property type="match status" value="1"/>
</dbReference>
<dbReference type="PANTHER" id="PTHR37812:SF1">
    <property type="entry name" value="MU-LIKE PROPHAGE FLUMU PROTEIN C"/>
    <property type="match status" value="1"/>
</dbReference>
<reference evidence="1 2" key="1">
    <citation type="journal article" date="2021" name="Int. J. Syst. Evol. Microbiol.">
        <title>Clostridium zeae sp. nov., isolated from corn silage.</title>
        <authorList>
            <person name="Kobayashi H."/>
            <person name="Tanizawa Y."/>
            <person name="Yagura M."/>
            <person name="Sakamoto M."/>
            <person name="Ohkuma M."/>
            <person name="Tohno M."/>
        </authorList>
    </citation>
    <scope>NUCLEOTIDE SEQUENCE [LARGE SCALE GENOMIC DNA]</scope>
    <source>
        <strain evidence="1 2">CSC2</strain>
    </source>
</reference>
<dbReference type="InterPro" id="IPR009057">
    <property type="entry name" value="Homeodomain-like_sf"/>
</dbReference>
<dbReference type="SUPFAM" id="SSF46689">
    <property type="entry name" value="Homeodomain-like"/>
    <property type="match status" value="1"/>
</dbReference>
<evidence type="ECO:0000313" key="2">
    <source>
        <dbReference type="Proteomes" id="UP000663802"/>
    </source>
</evidence>
<evidence type="ECO:0008006" key="3">
    <source>
        <dbReference type="Google" id="ProtNLM"/>
    </source>
</evidence>
<dbReference type="InterPro" id="IPR052411">
    <property type="entry name" value="c-mor_Regulatory_Protein"/>
</dbReference>
<dbReference type="RefSeq" id="WP_206871301.1">
    <property type="nucleotide sequence ID" value="NZ_BMBA01000004.1"/>
</dbReference>
<dbReference type="EMBL" id="BMBA01000004">
    <property type="protein sequence ID" value="GFZ33056.1"/>
    <property type="molecule type" value="Genomic_DNA"/>
</dbReference>
<accession>A0ABQ1EE63</accession>
<dbReference type="NCBIfam" id="NF040785">
    <property type="entry name" value="CD3324_fam"/>
    <property type="match status" value="1"/>
</dbReference>
<keyword evidence="2" id="KW-1185">Reference proteome</keyword>
<sequence>MKCAKIETILPESLVKEIQKYIQGEYIYIPNQMKKRKKWGENSGSRAELRIRNEKIQSRYNNGCKIEHLAEEFFLSIESIKKIVYVRNK</sequence>
<dbReference type="Proteomes" id="UP000663802">
    <property type="component" value="Unassembled WGS sequence"/>
</dbReference>
<protein>
    <recommendedName>
        <fullName evidence="3">Mor transcription activator domain-containing protein</fullName>
    </recommendedName>
</protein>
<organism evidence="1 2">
    <name type="scientific">Clostridium zeae</name>
    <dbReference type="NCBI Taxonomy" id="2759022"/>
    <lineage>
        <taxon>Bacteria</taxon>
        <taxon>Bacillati</taxon>
        <taxon>Bacillota</taxon>
        <taxon>Clostridia</taxon>
        <taxon>Eubacteriales</taxon>
        <taxon>Clostridiaceae</taxon>
        <taxon>Clostridium</taxon>
    </lineage>
</organism>
<evidence type="ECO:0000313" key="1">
    <source>
        <dbReference type="EMBL" id="GFZ33056.1"/>
    </source>
</evidence>
<dbReference type="InterPro" id="IPR049739">
    <property type="entry name" value="YraL-like"/>
</dbReference>
<gene>
    <name evidence="1" type="ORF">CSC2_35820</name>
</gene>
<comment type="caution">
    <text evidence="1">The sequence shown here is derived from an EMBL/GenBank/DDBJ whole genome shotgun (WGS) entry which is preliminary data.</text>
</comment>